<proteinExistence type="predicted"/>
<name>A0A4Y1RXT7_PRUDU</name>
<protein>
    <recommendedName>
        <fullName evidence="2">Reverse transcriptase domain-containing protein</fullName>
    </recommendedName>
</protein>
<dbReference type="AlphaFoldDB" id="A0A4Y1RXT7"/>
<evidence type="ECO:0008006" key="2">
    <source>
        <dbReference type="Google" id="ProtNLM"/>
    </source>
</evidence>
<sequence length="130" mass="14546">MVMINGQPGRRFYPSRGIHQGDQISLYLFLFVSEGIKLGSGRPIVSHLLFGDDTLVFLKATKPNCDQLVQLLNINFSKSCLVFTPNTPNCMRMEIEDTLNIWGINDPGCLLGSLHFGAGPRRILWPILKT</sequence>
<gene>
    <name evidence="1" type="ORF">Prudu_021635</name>
</gene>
<organism evidence="1">
    <name type="scientific">Prunus dulcis</name>
    <name type="common">Almond</name>
    <name type="synonym">Amygdalus dulcis</name>
    <dbReference type="NCBI Taxonomy" id="3755"/>
    <lineage>
        <taxon>Eukaryota</taxon>
        <taxon>Viridiplantae</taxon>
        <taxon>Streptophyta</taxon>
        <taxon>Embryophyta</taxon>
        <taxon>Tracheophyta</taxon>
        <taxon>Spermatophyta</taxon>
        <taxon>Magnoliopsida</taxon>
        <taxon>eudicotyledons</taxon>
        <taxon>Gunneridae</taxon>
        <taxon>Pentapetalae</taxon>
        <taxon>rosids</taxon>
        <taxon>fabids</taxon>
        <taxon>Rosales</taxon>
        <taxon>Rosaceae</taxon>
        <taxon>Amygdaloideae</taxon>
        <taxon>Amygdaleae</taxon>
        <taxon>Prunus</taxon>
    </lineage>
</organism>
<evidence type="ECO:0000313" key="1">
    <source>
        <dbReference type="EMBL" id="BBH09204.1"/>
    </source>
</evidence>
<reference evidence="1" key="1">
    <citation type="journal article" date="2019" name="Science">
        <title>Mutation of a bHLH transcription factor allowed almond domestication.</title>
        <authorList>
            <person name="Sanchez-Perez R."/>
            <person name="Pavan S."/>
            <person name="Mazzeo R."/>
            <person name="Moldovan C."/>
            <person name="Aiese Cigliano R."/>
            <person name="Del Cueto J."/>
            <person name="Ricciardi F."/>
            <person name="Lotti C."/>
            <person name="Ricciardi L."/>
            <person name="Dicenta F."/>
            <person name="Lopez-Marques R.L."/>
            <person name="Lindberg Moller B."/>
        </authorList>
    </citation>
    <scope>NUCLEOTIDE SEQUENCE</scope>
</reference>
<dbReference type="EMBL" id="AP019304">
    <property type="protein sequence ID" value="BBH09204.1"/>
    <property type="molecule type" value="Genomic_DNA"/>
</dbReference>
<accession>A0A4Y1RXT7</accession>